<reference evidence="1" key="1">
    <citation type="journal article" date="2018" name="Genome Biol.">
        <title>SKESA: strategic k-mer extension for scrupulous assemblies.</title>
        <authorList>
            <person name="Souvorov A."/>
            <person name="Agarwala R."/>
            <person name="Lipman D.J."/>
        </authorList>
    </citation>
    <scope>NUCLEOTIDE SEQUENCE</scope>
    <source>
        <strain evidence="1">MA.GW_S04877-08</strain>
    </source>
</reference>
<gene>
    <name evidence="1" type="ORF">G5V20_001597</name>
</gene>
<dbReference type="InterPro" id="IPR018742">
    <property type="entry name" value="DUF2290"/>
</dbReference>
<dbReference type="Pfam" id="PF10053">
    <property type="entry name" value="DUF2290"/>
    <property type="match status" value="1"/>
</dbReference>
<accession>A0A754KSU2</accession>
<evidence type="ECO:0000313" key="1">
    <source>
        <dbReference type="EMBL" id="HAF8672347.1"/>
    </source>
</evidence>
<name>A0A754KSU2_SALER</name>
<protein>
    <submittedName>
        <fullName evidence="1">DUF2290 domain-containing protein</fullName>
    </submittedName>
</protein>
<reference evidence="1" key="2">
    <citation type="submission" date="2020-02" db="EMBL/GenBank/DDBJ databases">
        <authorList>
            <consortium name="NCBI Pathogen Detection Project"/>
        </authorList>
    </citation>
    <scope>NUCLEOTIDE SEQUENCE</scope>
    <source>
        <strain evidence="1">MA.GW_S04877-08</strain>
    </source>
</reference>
<comment type="caution">
    <text evidence="1">The sequence shown here is derived from an EMBL/GenBank/DDBJ whole genome shotgun (WGS) entry which is preliminary data.</text>
</comment>
<dbReference type="EMBL" id="DAAWNX010000002">
    <property type="protein sequence ID" value="HAF8672347.1"/>
    <property type="molecule type" value="Genomic_DNA"/>
</dbReference>
<proteinExistence type="predicted"/>
<dbReference type="AlphaFoldDB" id="A0A754KSU2"/>
<organism evidence="1">
    <name type="scientific">Salmonella enterica</name>
    <name type="common">Salmonella choleraesuis</name>
    <dbReference type="NCBI Taxonomy" id="28901"/>
    <lineage>
        <taxon>Bacteria</taxon>
        <taxon>Pseudomonadati</taxon>
        <taxon>Pseudomonadota</taxon>
        <taxon>Gammaproteobacteria</taxon>
        <taxon>Enterobacterales</taxon>
        <taxon>Enterobacteriaceae</taxon>
        <taxon>Salmonella</taxon>
    </lineage>
</organism>
<sequence>MKMIIRPEVMVGHLNKLCFEWDKAGLTLGSNRSCVRQMKGGKVLISWDSENIVFKDNEFSSLAEYITLLSCSQYTLVLFDGSLLQLSYTLDRNEVIGHRLCWYPSPIDVSGVEDIDDIIMRLQTLLVESCDVLEEHITNPNASYPINLKGIFNRSPLRFDFSVMPDEQKDAHPDVHLHISHEDCRIPVKTPLCIRMFMRFIVENFYSNIPVEGVLVNGLPTWDNNEMLTQHHKGKIHFNYNR</sequence>